<organism evidence="2 5">
    <name type="scientific">Phytophthora rubi</name>
    <dbReference type="NCBI Taxonomy" id="129364"/>
    <lineage>
        <taxon>Eukaryota</taxon>
        <taxon>Sar</taxon>
        <taxon>Stramenopiles</taxon>
        <taxon>Oomycota</taxon>
        <taxon>Peronosporomycetes</taxon>
        <taxon>Peronosporales</taxon>
        <taxon>Peronosporaceae</taxon>
        <taxon>Phytophthora</taxon>
    </lineage>
</organism>
<dbReference type="EMBL" id="QXFU01008329">
    <property type="protein sequence ID" value="KAE8956701.1"/>
    <property type="molecule type" value="Genomic_DNA"/>
</dbReference>
<evidence type="ECO:0008006" key="6">
    <source>
        <dbReference type="Google" id="ProtNLM"/>
    </source>
</evidence>
<evidence type="ECO:0000313" key="2">
    <source>
        <dbReference type="EMBL" id="KAE8956701.1"/>
    </source>
</evidence>
<keyword evidence="1" id="KW-0732">Signal</keyword>
<evidence type="ECO:0000313" key="3">
    <source>
        <dbReference type="EMBL" id="KAE8965009.1"/>
    </source>
</evidence>
<reference evidence="4 5" key="1">
    <citation type="submission" date="2018-09" db="EMBL/GenBank/DDBJ databases">
        <title>Genomic investigation of the strawberry pathogen Phytophthora fragariae indicates pathogenicity is determined by transcriptional variation in three key races.</title>
        <authorList>
            <person name="Adams T.M."/>
            <person name="Armitage A.D."/>
            <person name="Sobczyk M.K."/>
            <person name="Bates H.J."/>
            <person name="Dunwell J.M."/>
            <person name="Nellist C.F."/>
            <person name="Harrison R.J."/>
        </authorList>
    </citation>
    <scope>NUCLEOTIDE SEQUENCE [LARGE SCALE GENOMIC DNA]</scope>
    <source>
        <strain evidence="3 4">SCRP249</strain>
        <strain evidence="2 5">SCRP324</strain>
    </source>
</reference>
<evidence type="ECO:0000313" key="5">
    <source>
        <dbReference type="Proteomes" id="UP000435112"/>
    </source>
</evidence>
<feature type="chain" id="PRO_5036379513" description="Secreted protein" evidence="1">
    <location>
        <begin position="22"/>
        <end position="65"/>
    </location>
</feature>
<sequence>MVTLADNCLCSLLFLWSRTVSVDYQASIRLCACQPVWMPTRHLQYRVTPFRTSGFVGWFTDVCWR</sequence>
<evidence type="ECO:0000256" key="1">
    <source>
        <dbReference type="SAM" id="SignalP"/>
    </source>
</evidence>
<comment type="caution">
    <text evidence="2">The sequence shown here is derived from an EMBL/GenBank/DDBJ whole genome shotgun (WGS) entry which is preliminary data.</text>
</comment>
<evidence type="ECO:0000313" key="4">
    <source>
        <dbReference type="Proteomes" id="UP000429607"/>
    </source>
</evidence>
<dbReference type="AlphaFoldDB" id="A0A6A3GIH3"/>
<feature type="signal peptide" evidence="1">
    <location>
        <begin position="1"/>
        <end position="21"/>
    </location>
</feature>
<dbReference type="Proteomes" id="UP000435112">
    <property type="component" value="Unassembled WGS sequence"/>
</dbReference>
<proteinExistence type="predicted"/>
<accession>A0A6A3GIH3</accession>
<name>A0A6A3GIH3_9STRA</name>
<dbReference type="Proteomes" id="UP000429607">
    <property type="component" value="Unassembled WGS sequence"/>
</dbReference>
<protein>
    <recommendedName>
        <fullName evidence="6">Secreted protein</fullName>
    </recommendedName>
</protein>
<gene>
    <name evidence="3" type="ORF">PR001_g28857</name>
    <name evidence="2" type="ORF">PR002_g31394</name>
</gene>
<dbReference type="EMBL" id="QXFV01005417">
    <property type="protein sequence ID" value="KAE8965009.1"/>
    <property type="molecule type" value="Genomic_DNA"/>
</dbReference>